<gene>
    <name evidence="9" type="primary">hox3</name>
    <name evidence="9" type="ORF">GWK47_043724</name>
</gene>
<dbReference type="GO" id="GO:0000978">
    <property type="term" value="F:RNA polymerase II cis-regulatory region sequence-specific DNA binding"/>
    <property type="evidence" value="ECO:0007669"/>
    <property type="project" value="TreeGrafter"/>
</dbReference>
<dbReference type="GO" id="GO:0000981">
    <property type="term" value="F:DNA-binding transcription factor activity, RNA polymerase II-specific"/>
    <property type="evidence" value="ECO:0007669"/>
    <property type="project" value="InterPro"/>
</dbReference>
<sequence>MGEPGQGSVHLATCEGQDVSTAPPPHTPAMQKTFYETYPAQPPSYTSYYDNAFNNGYSYDAGSCGQYYDEYVDYRAACGLASTMVPQHIMIGQGPQTDYSYMNSSPMGYYESSFTREYPAWTREQSRGQGKKSPPPLLPSSHLLPGAAPGTTIPVTQHSLQPQTQLPSQPSVQQPPPQGQPPTSCDGSLGSVVGGQVGGPGAPAKRARTAYTSAQLVELEKEFHYNRYLCRPRRIEMAAHLNLSERQIKIWFQNRRMKYKKEQKAKGCIDKGPSSPCDSPAMSMPPISPSGDMGTMPPLPSLTSRLQQQHLQDTRHYLPPNTCAGPKQQLGPGDYPPCALTHLPPQPSQPLTSHMAQDVKKTMGWAMAPLQTPIPTAAMATLAHSYPSPPHDNEDDVVAL</sequence>
<dbReference type="PRINTS" id="PR00024">
    <property type="entry name" value="HOMEOBOX"/>
</dbReference>
<evidence type="ECO:0000256" key="4">
    <source>
        <dbReference type="ARBA" id="ARBA00023242"/>
    </source>
</evidence>
<dbReference type="GO" id="GO:0048513">
    <property type="term" value="P:animal organ development"/>
    <property type="evidence" value="ECO:0007669"/>
    <property type="project" value="UniProtKB-ARBA"/>
</dbReference>
<dbReference type="PANTHER" id="PTHR45664">
    <property type="entry name" value="PROTEIN ZERKNUELLT 1-RELATED"/>
    <property type="match status" value="1"/>
</dbReference>
<evidence type="ECO:0000313" key="9">
    <source>
        <dbReference type="EMBL" id="KAG5512599.1"/>
    </source>
</evidence>
<dbReference type="Pfam" id="PF00046">
    <property type="entry name" value="Homeodomain"/>
    <property type="match status" value="1"/>
</dbReference>
<dbReference type="OrthoDB" id="6159439at2759"/>
<organism evidence="9 10">
    <name type="scientific">Chionoecetes opilio</name>
    <name type="common">Atlantic snow crab</name>
    <name type="synonym">Cancer opilio</name>
    <dbReference type="NCBI Taxonomy" id="41210"/>
    <lineage>
        <taxon>Eukaryota</taxon>
        <taxon>Metazoa</taxon>
        <taxon>Ecdysozoa</taxon>
        <taxon>Arthropoda</taxon>
        <taxon>Crustacea</taxon>
        <taxon>Multicrustacea</taxon>
        <taxon>Malacostraca</taxon>
        <taxon>Eumalacostraca</taxon>
        <taxon>Eucarida</taxon>
        <taxon>Decapoda</taxon>
        <taxon>Pleocyemata</taxon>
        <taxon>Brachyura</taxon>
        <taxon>Eubrachyura</taxon>
        <taxon>Majoidea</taxon>
        <taxon>Majidae</taxon>
        <taxon>Chionoecetes</taxon>
    </lineage>
</organism>
<dbReference type="AlphaFoldDB" id="A0A8J5C3V7"/>
<evidence type="ECO:0000256" key="6">
    <source>
        <dbReference type="RuleBase" id="RU000682"/>
    </source>
</evidence>
<dbReference type="Proteomes" id="UP000770661">
    <property type="component" value="Unassembled WGS sequence"/>
</dbReference>
<evidence type="ECO:0000256" key="5">
    <source>
        <dbReference type="PROSITE-ProRule" id="PRU00108"/>
    </source>
</evidence>
<dbReference type="FunFam" id="1.10.10.60:FF:000176">
    <property type="entry name" value="pancreas/duodenum homeobox protein 1"/>
    <property type="match status" value="1"/>
</dbReference>
<feature type="compositionally biased region" description="Low complexity" evidence="7">
    <location>
        <begin position="181"/>
        <end position="191"/>
    </location>
</feature>
<evidence type="ECO:0000259" key="8">
    <source>
        <dbReference type="PROSITE" id="PS50071"/>
    </source>
</evidence>
<feature type="DNA-binding region" description="Homeobox" evidence="5">
    <location>
        <begin position="204"/>
        <end position="263"/>
    </location>
</feature>
<dbReference type="InterPro" id="IPR001356">
    <property type="entry name" value="HD"/>
</dbReference>
<feature type="domain" description="Homeobox" evidence="8">
    <location>
        <begin position="202"/>
        <end position="262"/>
    </location>
</feature>
<reference evidence="9" key="1">
    <citation type="submission" date="2020-07" db="EMBL/GenBank/DDBJ databases">
        <title>The High-quality genome of the commercially important snow crab, Chionoecetes opilio.</title>
        <authorList>
            <person name="Jeong J.-H."/>
            <person name="Ryu S."/>
        </authorList>
    </citation>
    <scope>NUCLEOTIDE SEQUENCE</scope>
    <source>
        <strain evidence="9">MADBK_172401_WGS</strain>
        <tissue evidence="9">Digestive gland</tissue>
    </source>
</reference>
<keyword evidence="3 5" id="KW-0371">Homeobox</keyword>
<feature type="region of interest" description="Disordered" evidence="7">
    <location>
        <begin position="121"/>
        <end position="206"/>
    </location>
</feature>
<dbReference type="InterPro" id="IPR017970">
    <property type="entry name" value="Homeobox_CS"/>
</dbReference>
<accession>A0A8J5C3V7</accession>
<dbReference type="SMART" id="SM00389">
    <property type="entry name" value="HOX"/>
    <property type="match status" value="1"/>
</dbReference>
<name>A0A8J5C3V7_CHIOP</name>
<evidence type="ECO:0000256" key="1">
    <source>
        <dbReference type="ARBA" id="ARBA00004123"/>
    </source>
</evidence>
<proteinExistence type="predicted"/>
<dbReference type="CDD" id="cd00086">
    <property type="entry name" value="homeodomain"/>
    <property type="match status" value="1"/>
</dbReference>
<dbReference type="InterPro" id="IPR020479">
    <property type="entry name" value="HD_metazoa"/>
</dbReference>
<dbReference type="PROSITE" id="PS00027">
    <property type="entry name" value="HOMEOBOX_1"/>
    <property type="match status" value="1"/>
</dbReference>
<dbReference type="PROSITE" id="PS50071">
    <property type="entry name" value="HOMEOBOX_2"/>
    <property type="match status" value="1"/>
</dbReference>
<keyword evidence="10" id="KW-1185">Reference proteome</keyword>
<feature type="compositionally biased region" description="Gly residues" evidence="7">
    <location>
        <begin position="192"/>
        <end position="201"/>
    </location>
</feature>
<keyword evidence="4 5" id="KW-0539">Nucleus</keyword>
<keyword evidence="2 5" id="KW-0238">DNA-binding</keyword>
<dbReference type="Gene3D" id="1.10.10.60">
    <property type="entry name" value="Homeodomain-like"/>
    <property type="match status" value="1"/>
</dbReference>
<evidence type="ECO:0000256" key="2">
    <source>
        <dbReference type="ARBA" id="ARBA00023125"/>
    </source>
</evidence>
<evidence type="ECO:0000313" key="10">
    <source>
        <dbReference type="Proteomes" id="UP000770661"/>
    </source>
</evidence>
<dbReference type="GO" id="GO:0005634">
    <property type="term" value="C:nucleus"/>
    <property type="evidence" value="ECO:0007669"/>
    <property type="project" value="UniProtKB-SubCell"/>
</dbReference>
<dbReference type="EMBL" id="JACEEZ010008972">
    <property type="protein sequence ID" value="KAG5512599.1"/>
    <property type="molecule type" value="Genomic_DNA"/>
</dbReference>
<dbReference type="InterPro" id="IPR009057">
    <property type="entry name" value="Homeodomain-like_sf"/>
</dbReference>
<evidence type="ECO:0000256" key="7">
    <source>
        <dbReference type="SAM" id="MobiDB-lite"/>
    </source>
</evidence>
<dbReference type="SUPFAM" id="SSF46689">
    <property type="entry name" value="Homeodomain-like"/>
    <property type="match status" value="1"/>
</dbReference>
<protein>
    <submittedName>
        <fullName evidence="9">Homeobox protein Hox3-like isoform 2</fullName>
    </submittedName>
</protein>
<feature type="compositionally biased region" description="Low complexity" evidence="7">
    <location>
        <begin position="159"/>
        <end position="172"/>
    </location>
</feature>
<comment type="subcellular location">
    <subcellularLocation>
        <location evidence="1 5 6">Nucleus</location>
    </subcellularLocation>
</comment>
<comment type="caution">
    <text evidence="9">The sequence shown here is derived from an EMBL/GenBank/DDBJ whole genome shotgun (WGS) entry which is preliminary data.</text>
</comment>
<dbReference type="PANTHER" id="PTHR45664:SF18">
    <property type="entry name" value="HOMEOBOX PROTEIN HOX3"/>
    <property type="match status" value="1"/>
</dbReference>
<evidence type="ECO:0000256" key="3">
    <source>
        <dbReference type="ARBA" id="ARBA00023155"/>
    </source>
</evidence>